<protein>
    <submittedName>
        <fullName evidence="3">Uncharacterized protein</fullName>
    </submittedName>
</protein>
<organism evidence="3 4">
    <name type="scientific">Caenorhabditis briggsae</name>
    <dbReference type="NCBI Taxonomy" id="6238"/>
    <lineage>
        <taxon>Eukaryota</taxon>
        <taxon>Metazoa</taxon>
        <taxon>Ecdysozoa</taxon>
        <taxon>Nematoda</taxon>
        <taxon>Chromadorea</taxon>
        <taxon>Rhabditida</taxon>
        <taxon>Rhabditina</taxon>
        <taxon>Rhabditomorpha</taxon>
        <taxon>Rhabditoidea</taxon>
        <taxon>Rhabditidae</taxon>
        <taxon>Peloderinae</taxon>
        <taxon>Caenorhabditis</taxon>
    </lineage>
</organism>
<dbReference type="EMBL" id="CP090892">
    <property type="protein sequence ID" value="ULU08695.1"/>
    <property type="molecule type" value="Genomic_DNA"/>
</dbReference>
<proteinExistence type="predicted"/>
<gene>
    <name evidence="3" type="ORF">L3Y34_019715</name>
</gene>
<evidence type="ECO:0000313" key="3">
    <source>
        <dbReference type="EMBL" id="ULU08695.1"/>
    </source>
</evidence>
<sequence length="416" mass="49495">MGPGLSKERKEELDAEYERNLRDDQQNEERNRLDQIRKIMKERQAEFEDGMKKKENDLLSEAEKNLELIQDALGDLEDLKVQNQQKLENWKSNFDERGKQMKQELREEGDREIEKRQNDLKNYMEKLEKLQEELNEKRGALLKSMEEQNEFKEKLQKEHEEFTVNSVKDHQERLSKGKYELFNFQKSAKEDMKKLQEKEQAKQSEMMDEKKKQSAYQLSTNFQMLEAIKRDEKNVDFKSECDSIRMFYNRFKRSYGNDEQAIRKMICEMERNEKLKNKPQINDTLAVFGKFCDKAESVYQKLPKKYQYLAETFKTIKSQKSKIEVEMVEIQNSIKKFKKAQKESTILVDFQIKAQFENLQKLVNDLDDVILKFNIESSNQLLEVLDKTMEESSRIALQRIENGSENESGSQAAINN</sequence>
<dbReference type="AlphaFoldDB" id="A0AAE9IWB5"/>
<keyword evidence="1" id="KW-0175">Coiled coil</keyword>
<reference evidence="3 4" key="1">
    <citation type="submission" date="2022-05" db="EMBL/GenBank/DDBJ databases">
        <title>Chromosome-level reference genomes for two strains of Caenorhabditis briggsae: an improved platform for comparative genomics.</title>
        <authorList>
            <person name="Stevens L."/>
            <person name="Andersen E.C."/>
        </authorList>
    </citation>
    <scope>NUCLEOTIDE SEQUENCE [LARGE SCALE GENOMIC DNA]</scope>
    <source>
        <strain evidence="3">QX1410_ONT</strain>
        <tissue evidence="3">Whole-organism</tissue>
    </source>
</reference>
<name>A0AAE9IWB5_CAEBR</name>
<evidence type="ECO:0000256" key="2">
    <source>
        <dbReference type="SAM" id="MobiDB-lite"/>
    </source>
</evidence>
<evidence type="ECO:0000256" key="1">
    <source>
        <dbReference type="SAM" id="Coils"/>
    </source>
</evidence>
<evidence type="ECO:0000313" key="4">
    <source>
        <dbReference type="Proteomes" id="UP000827892"/>
    </source>
</evidence>
<feature type="coiled-coil region" evidence="1">
    <location>
        <begin position="52"/>
        <end position="212"/>
    </location>
</feature>
<dbReference type="Proteomes" id="UP000827892">
    <property type="component" value="Chromosome II"/>
</dbReference>
<feature type="region of interest" description="Disordered" evidence="2">
    <location>
        <begin position="1"/>
        <end position="31"/>
    </location>
</feature>
<accession>A0AAE9IWB5</accession>